<comment type="subcellular location">
    <subcellularLocation>
        <location evidence="1">Membrane</location>
        <topology evidence="1">Multi-pass membrane protein</topology>
    </subcellularLocation>
</comment>
<dbReference type="InterPro" id="IPR018499">
    <property type="entry name" value="Tetraspanin/Peripherin"/>
</dbReference>
<dbReference type="FunCoup" id="A9V8D7">
    <property type="interactions" value="185"/>
</dbReference>
<dbReference type="PANTHER" id="PTHR19282">
    <property type="entry name" value="TETRASPANIN"/>
    <property type="match status" value="1"/>
</dbReference>
<evidence type="ECO:0000256" key="2">
    <source>
        <dbReference type="ARBA" id="ARBA00006840"/>
    </source>
</evidence>
<gene>
    <name evidence="7" type="ORF">MONBRDRAFT_33910</name>
</gene>
<dbReference type="PRINTS" id="PR00259">
    <property type="entry name" value="TMFOUR"/>
</dbReference>
<organism evidence="7 8">
    <name type="scientific">Monosiga brevicollis</name>
    <name type="common">Choanoflagellate</name>
    <dbReference type="NCBI Taxonomy" id="81824"/>
    <lineage>
        <taxon>Eukaryota</taxon>
        <taxon>Choanoflagellata</taxon>
        <taxon>Craspedida</taxon>
        <taxon>Salpingoecidae</taxon>
        <taxon>Monosiga</taxon>
    </lineage>
</organism>
<dbReference type="PROSITE" id="PS00421">
    <property type="entry name" value="TM4_1"/>
    <property type="match status" value="1"/>
</dbReference>
<dbReference type="EMBL" id="CH991567">
    <property type="protein sequence ID" value="EDQ86250.1"/>
    <property type="molecule type" value="Genomic_DNA"/>
</dbReference>
<keyword evidence="5 6" id="KW-0472">Membrane</keyword>
<evidence type="ECO:0000256" key="6">
    <source>
        <dbReference type="SAM" id="Phobius"/>
    </source>
</evidence>
<dbReference type="eggNOG" id="KOG3882">
    <property type="taxonomic scope" value="Eukaryota"/>
</dbReference>
<dbReference type="InParanoid" id="A9V8D7"/>
<feature type="transmembrane region" description="Helical" evidence="6">
    <location>
        <begin position="292"/>
        <end position="311"/>
    </location>
</feature>
<evidence type="ECO:0000313" key="8">
    <source>
        <dbReference type="Proteomes" id="UP000001357"/>
    </source>
</evidence>
<feature type="transmembrane region" description="Helical" evidence="6">
    <location>
        <begin position="97"/>
        <end position="119"/>
    </location>
</feature>
<evidence type="ECO:0000256" key="3">
    <source>
        <dbReference type="ARBA" id="ARBA00022692"/>
    </source>
</evidence>
<dbReference type="OMA" id="CPPCAPI"/>
<keyword evidence="4 6" id="KW-1133">Transmembrane helix</keyword>
<dbReference type="STRING" id="81824.A9V8D7"/>
<evidence type="ECO:0000256" key="1">
    <source>
        <dbReference type="ARBA" id="ARBA00004141"/>
    </source>
</evidence>
<dbReference type="AlphaFoldDB" id="A9V8D7"/>
<feature type="transmembrane region" description="Helical" evidence="6">
    <location>
        <begin position="131"/>
        <end position="153"/>
    </location>
</feature>
<reference evidence="7 8" key="1">
    <citation type="journal article" date="2008" name="Nature">
        <title>The genome of the choanoflagellate Monosiga brevicollis and the origin of metazoans.</title>
        <authorList>
            <consortium name="JGI Sequencing"/>
            <person name="King N."/>
            <person name="Westbrook M.J."/>
            <person name="Young S.L."/>
            <person name="Kuo A."/>
            <person name="Abedin M."/>
            <person name="Chapman J."/>
            <person name="Fairclough S."/>
            <person name="Hellsten U."/>
            <person name="Isogai Y."/>
            <person name="Letunic I."/>
            <person name="Marr M."/>
            <person name="Pincus D."/>
            <person name="Putnam N."/>
            <person name="Rokas A."/>
            <person name="Wright K.J."/>
            <person name="Zuzow R."/>
            <person name="Dirks W."/>
            <person name="Good M."/>
            <person name="Goodstein D."/>
            <person name="Lemons D."/>
            <person name="Li W."/>
            <person name="Lyons J.B."/>
            <person name="Morris A."/>
            <person name="Nichols S."/>
            <person name="Richter D.J."/>
            <person name="Salamov A."/>
            <person name="Bork P."/>
            <person name="Lim W.A."/>
            <person name="Manning G."/>
            <person name="Miller W.T."/>
            <person name="McGinnis W."/>
            <person name="Shapiro H."/>
            <person name="Tjian R."/>
            <person name="Grigoriev I.V."/>
            <person name="Rokhsar D."/>
        </authorList>
    </citation>
    <scope>NUCLEOTIDE SEQUENCE [LARGE SCALE GENOMIC DNA]</scope>
    <source>
        <strain evidence="8">MX1 / ATCC 50154</strain>
    </source>
</reference>
<dbReference type="Proteomes" id="UP000001357">
    <property type="component" value="Unassembled WGS sequence"/>
</dbReference>
<dbReference type="InterPro" id="IPR018503">
    <property type="entry name" value="Tetraspanin_CS"/>
</dbReference>
<keyword evidence="8" id="KW-1185">Reference proteome</keyword>
<accession>A9V8D7</accession>
<dbReference type="GO" id="GO:0016020">
    <property type="term" value="C:membrane"/>
    <property type="evidence" value="ECO:0007669"/>
    <property type="project" value="UniProtKB-SubCell"/>
</dbReference>
<dbReference type="KEGG" id="mbr:MONBRDRAFT_33910"/>
<evidence type="ECO:0008006" key="9">
    <source>
        <dbReference type="Google" id="ProtNLM"/>
    </source>
</evidence>
<sequence>MMPFSNSTDRACLFKCQTTPEPIKNHQERVIRCHFAIYAFLFLSLSFSLSLSLSFFLSGLKLSHFFSQVCWVARFDVANCTMTSETKDKSGFSVALLWLYVFNGIYLVLGLTLIGVAAAAQAEAVLTDLTILGGVIAMGVFLVMVSIFGIVGTARRSPFLLFLYILFMVLLFVMQFSIGVAALSVSQTQQKQLLSEGWCKLSDERQIWFQNSTNCYGFENASKYEPNDCMAPPPQNASNPKCPTRCAAPECGVEPTDTLPRCETCYDAVKGHLLMSNMASGLTDRLLRRGGGICLAFAFLELLGVVAAIRYRRDARAPATYNAFM</sequence>
<proteinExistence type="inferred from homology"/>
<comment type="similarity">
    <text evidence="2">Belongs to the tetraspanin (TM4SF) family.</text>
</comment>
<feature type="transmembrane region" description="Helical" evidence="6">
    <location>
        <begin position="35"/>
        <end position="57"/>
    </location>
</feature>
<dbReference type="GeneID" id="5894205"/>
<name>A9V8D7_MONBE</name>
<evidence type="ECO:0000256" key="4">
    <source>
        <dbReference type="ARBA" id="ARBA00022989"/>
    </source>
</evidence>
<evidence type="ECO:0000256" key="5">
    <source>
        <dbReference type="ARBA" id="ARBA00023136"/>
    </source>
</evidence>
<evidence type="ECO:0000313" key="7">
    <source>
        <dbReference type="EMBL" id="EDQ86250.1"/>
    </source>
</evidence>
<dbReference type="Pfam" id="PF00335">
    <property type="entry name" value="Tetraspanin"/>
    <property type="match status" value="1"/>
</dbReference>
<dbReference type="PANTHER" id="PTHR19282:SF452">
    <property type="entry name" value="LD03691P"/>
    <property type="match status" value="1"/>
</dbReference>
<keyword evidence="3 6" id="KW-0812">Transmembrane</keyword>
<feature type="transmembrane region" description="Helical" evidence="6">
    <location>
        <begin position="159"/>
        <end position="185"/>
    </location>
</feature>
<dbReference type="RefSeq" id="XP_001748920.1">
    <property type="nucleotide sequence ID" value="XM_001748868.1"/>
</dbReference>
<protein>
    <recommendedName>
        <fullName evidence="9">Tetraspanin</fullName>
    </recommendedName>
</protein>